<dbReference type="Pfam" id="PF01381">
    <property type="entry name" value="HTH_3"/>
    <property type="match status" value="1"/>
</dbReference>
<evidence type="ECO:0000259" key="1">
    <source>
        <dbReference type="PROSITE" id="PS50943"/>
    </source>
</evidence>
<name>A0A154W5L3_9PROT</name>
<dbReference type="STRING" id="580166.AUP43_08305"/>
<dbReference type="Proteomes" id="UP000076400">
    <property type="component" value="Unassembled WGS sequence"/>
</dbReference>
<dbReference type="CDD" id="cd00093">
    <property type="entry name" value="HTH_XRE"/>
    <property type="match status" value="1"/>
</dbReference>
<dbReference type="GO" id="GO:0003677">
    <property type="term" value="F:DNA binding"/>
    <property type="evidence" value="ECO:0007669"/>
    <property type="project" value="InterPro"/>
</dbReference>
<comment type="caution">
    <text evidence="2">The sequence shown here is derived from an EMBL/GenBank/DDBJ whole genome shotgun (WGS) entry which is preliminary data.</text>
</comment>
<dbReference type="InterPro" id="IPR010982">
    <property type="entry name" value="Lambda_DNA-bd_dom_sf"/>
</dbReference>
<sequence length="83" mass="9267">MTELARTPKQLGSILQRARKKQGLTQTELGDRAGLRQETISLMETGNPATRLETLLSVLAALDLEFRIAPRTKGRDSDIEEIF</sequence>
<dbReference type="SUPFAM" id="SSF47413">
    <property type="entry name" value="lambda repressor-like DNA-binding domains"/>
    <property type="match status" value="1"/>
</dbReference>
<reference evidence="2 3" key="1">
    <citation type="submission" date="2015-12" db="EMBL/GenBank/DDBJ databases">
        <title>Genome sequence of Oceanibaculum pacificum MCCC 1A02656.</title>
        <authorList>
            <person name="Lu L."/>
            <person name="Lai Q."/>
            <person name="Shao Z."/>
            <person name="Qian P."/>
        </authorList>
    </citation>
    <scope>NUCLEOTIDE SEQUENCE [LARGE SCALE GENOMIC DNA]</scope>
    <source>
        <strain evidence="2 3">MCCC 1A02656</strain>
    </source>
</reference>
<dbReference type="OrthoDB" id="7361823at2"/>
<organism evidence="2 3">
    <name type="scientific">Oceanibaculum pacificum</name>
    <dbReference type="NCBI Taxonomy" id="580166"/>
    <lineage>
        <taxon>Bacteria</taxon>
        <taxon>Pseudomonadati</taxon>
        <taxon>Pseudomonadota</taxon>
        <taxon>Alphaproteobacteria</taxon>
        <taxon>Rhodospirillales</taxon>
        <taxon>Oceanibaculaceae</taxon>
        <taxon>Oceanibaculum</taxon>
    </lineage>
</organism>
<evidence type="ECO:0000313" key="3">
    <source>
        <dbReference type="Proteomes" id="UP000076400"/>
    </source>
</evidence>
<proteinExistence type="predicted"/>
<dbReference type="RefSeq" id="WP_067555437.1">
    <property type="nucleotide sequence ID" value="NZ_LPXN01000103.1"/>
</dbReference>
<dbReference type="Gene3D" id="1.10.260.40">
    <property type="entry name" value="lambda repressor-like DNA-binding domains"/>
    <property type="match status" value="1"/>
</dbReference>
<protein>
    <submittedName>
        <fullName evidence="2">XRE family transcriptional regulator</fullName>
    </submittedName>
</protein>
<accession>A0A154W5L3</accession>
<dbReference type="SMART" id="SM00530">
    <property type="entry name" value="HTH_XRE"/>
    <property type="match status" value="1"/>
</dbReference>
<feature type="domain" description="HTH cro/C1-type" evidence="1">
    <location>
        <begin position="15"/>
        <end position="69"/>
    </location>
</feature>
<gene>
    <name evidence="2" type="ORF">AUP43_08305</name>
</gene>
<dbReference type="AlphaFoldDB" id="A0A154W5L3"/>
<dbReference type="InterPro" id="IPR001387">
    <property type="entry name" value="Cro/C1-type_HTH"/>
</dbReference>
<keyword evidence="3" id="KW-1185">Reference proteome</keyword>
<dbReference type="PROSITE" id="PS50943">
    <property type="entry name" value="HTH_CROC1"/>
    <property type="match status" value="1"/>
</dbReference>
<evidence type="ECO:0000313" key="2">
    <source>
        <dbReference type="EMBL" id="KZD08753.1"/>
    </source>
</evidence>
<dbReference type="EMBL" id="LPXN01000103">
    <property type="protein sequence ID" value="KZD08753.1"/>
    <property type="molecule type" value="Genomic_DNA"/>
</dbReference>